<dbReference type="RefSeq" id="WP_018373103.1">
    <property type="nucleotide sequence ID" value="NZ_LT906439.1"/>
</dbReference>
<dbReference type="Pfam" id="PF02255">
    <property type="entry name" value="PTS_IIA"/>
    <property type="match status" value="1"/>
</dbReference>
<keyword evidence="1" id="KW-0813">Transport</keyword>
<feature type="modified residue" description="Phosphohistidine; by HPr" evidence="7">
    <location>
        <position position="78"/>
    </location>
</feature>
<comment type="cofactor">
    <cofactor evidence="6">
        <name>Mg(2+)</name>
        <dbReference type="ChEBI" id="CHEBI:18420"/>
    </cofactor>
    <text evidence="6">Binds 1 Mg(2+) ion per trimer.</text>
</comment>
<dbReference type="InterPro" id="IPR036542">
    <property type="entry name" value="PTS_IIA_lac/cel_sf"/>
</dbReference>
<dbReference type="STRING" id="1123308.GCA_000380085_00536"/>
<protein>
    <submittedName>
        <fullName evidence="8">PTS system, cellobiose-specific IIA component</fullName>
        <ecNumber evidence="8">2.7.1.-</ecNumber>
    </submittedName>
</protein>
<dbReference type="SUPFAM" id="SSF46973">
    <property type="entry name" value="Enzyme IIa from lactose specific PTS, IIa-lac"/>
    <property type="match status" value="1"/>
</dbReference>
<evidence type="ECO:0000256" key="3">
    <source>
        <dbReference type="ARBA" id="ARBA00022679"/>
    </source>
</evidence>
<name>A0A239SNY5_9STRE</name>
<dbReference type="PROSITE" id="PS51095">
    <property type="entry name" value="PTS_EIIA_TYPE_3"/>
    <property type="match status" value="1"/>
</dbReference>
<evidence type="ECO:0000313" key="8">
    <source>
        <dbReference type="EMBL" id="SNU86373.1"/>
    </source>
</evidence>
<dbReference type="GO" id="GO:0016740">
    <property type="term" value="F:transferase activity"/>
    <property type="evidence" value="ECO:0007669"/>
    <property type="project" value="UniProtKB-KW"/>
</dbReference>
<dbReference type="eggNOG" id="COG1447">
    <property type="taxonomic scope" value="Bacteria"/>
</dbReference>
<keyword evidence="6" id="KW-0479">Metal-binding</keyword>
<keyword evidence="6" id="KW-0460">Magnesium</keyword>
<dbReference type="GO" id="GO:0009401">
    <property type="term" value="P:phosphoenolpyruvate-dependent sugar phosphotransferase system"/>
    <property type="evidence" value="ECO:0007669"/>
    <property type="project" value="UniProtKB-KW"/>
</dbReference>
<evidence type="ECO:0000256" key="4">
    <source>
        <dbReference type="ARBA" id="ARBA00022683"/>
    </source>
</evidence>
<dbReference type="GO" id="GO:0046872">
    <property type="term" value="F:metal ion binding"/>
    <property type="evidence" value="ECO:0007669"/>
    <property type="project" value="UniProtKB-KW"/>
</dbReference>
<keyword evidence="3 8" id="KW-0808">Transferase</keyword>
<keyword evidence="4" id="KW-0598">Phosphotransferase system</keyword>
<dbReference type="PANTHER" id="PTHR34382">
    <property type="entry name" value="PTS SYSTEM N,N'-DIACETYLCHITOBIOSE-SPECIFIC EIIA COMPONENT"/>
    <property type="match status" value="1"/>
</dbReference>
<dbReference type="OrthoDB" id="350602at2"/>
<organism evidence="8 9">
    <name type="scientific">Streptococcus merionis</name>
    <dbReference type="NCBI Taxonomy" id="400065"/>
    <lineage>
        <taxon>Bacteria</taxon>
        <taxon>Bacillati</taxon>
        <taxon>Bacillota</taxon>
        <taxon>Bacilli</taxon>
        <taxon>Lactobacillales</taxon>
        <taxon>Streptococcaceae</taxon>
        <taxon>Streptococcus</taxon>
    </lineage>
</organism>
<dbReference type="PIRSF" id="PIRSF000699">
    <property type="entry name" value="PTS_IILac_III"/>
    <property type="match status" value="1"/>
</dbReference>
<evidence type="ECO:0000256" key="2">
    <source>
        <dbReference type="ARBA" id="ARBA00022597"/>
    </source>
</evidence>
<evidence type="ECO:0000256" key="5">
    <source>
        <dbReference type="PIRSR" id="PIRSR000699-1"/>
    </source>
</evidence>
<keyword evidence="2" id="KW-0762">Sugar transport</keyword>
<dbReference type="Gene3D" id="1.20.58.80">
    <property type="entry name" value="Phosphotransferase system, lactose/cellobiose-type IIA subunit"/>
    <property type="match status" value="1"/>
</dbReference>
<dbReference type="AlphaFoldDB" id="A0A239SNY5"/>
<dbReference type="InterPro" id="IPR003188">
    <property type="entry name" value="PTS_IIA_lac/cel"/>
</dbReference>
<evidence type="ECO:0000256" key="6">
    <source>
        <dbReference type="PIRSR" id="PIRSR000699-2"/>
    </source>
</evidence>
<feature type="active site" description="Tele-phosphohistidine intermediate" evidence="5">
    <location>
        <position position="78"/>
    </location>
</feature>
<keyword evidence="9" id="KW-1185">Reference proteome</keyword>
<dbReference type="EC" id="2.7.1.-" evidence="8"/>
<reference evidence="8 9" key="1">
    <citation type="submission" date="2017-06" db="EMBL/GenBank/DDBJ databases">
        <authorList>
            <consortium name="Pathogen Informatics"/>
        </authorList>
    </citation>
    <scope>NUCLEOTIDE SEQUENCE [LARGE SCALE GENOMIC DNA]</scope>
    <source>
        <strain evidence="8 9">NCTC13788</strain>
    </source>
</reference>
<evidence type="ECO:0000256" key="7">
    <source>
        <dbReference type="PROSITE-ProRule" id="PRU00418"/>
    </source>
</evidence>
<dbReference type="Proteomes" id="UP000215185">
    <property type="component" value="Chromosome 1"/>
</dbReference>
<evidence type="ECO:0000313" key="9">
    <source>
        <dbReference type="Proteomes" id="UP000215185"/>
    </source>
</evidence>
<feature type="binding site" evidence="6">
    <location>
        <position position="81"/>
    </location>
    <ligand>
        <name>Mg(2+)</name>
        <dbReference type="ChEBI" id="CHEBI:18420"/>
        <note>ligand shared between all trimeric partners</note>
    </ligand>
</feature>
<dbReference type="KEGG" id="smen:SAMEA4412692_0207"/>
<evidence type="ECO:0000256" key="1">
    <source>
        <dbReference type="ARBA" id="ARBA00022448"/>
    </source>
</evidence>
<sequence>MEMIVADQLIMGLILNAGDAKQHAYLALQKAKEGLFDETSSELELADQALLEAHNLQTSYLAQEANGHKQDITGLFVHSQDHLMTTITEINLIREIIELRKEVCQKHI</sequence>
<proteinExistence type="predicted"/>
<gene>
    <name evidence="8" type="primary">chbA</name>
    <name evidence="8" type="ORF">SAMEA4412692_00207</name>
</gene>
<dbReference type="PANTHER" id="PTHR34382:SF7">
    <property type="entry name" value="PTS SYSTEM N,N'-DIACETYLCHITOBIOSE-SPECIFIC EIIA COMPONENT"/>
    <property type="match status" value="1"/>
</dbReference>
<accession>A0A239SNY5</accession>
<dbReference type="EMBL" id="LT906439">
    <property type="protein sequence ID" value="SNU86373.1"/>
    <property type="molecule type" value="Genomic_DNA"/>
</dbReference>
<dbReference type="CDD" id="cd00215">
    <property type="entry name" value="PTS_IIA_lac"/>
    <property type="match status" value="1"/>
</dbReference>